<feature type="non-terminal residue" evidence="19">
    <location>
        <position position="1"/>
    </location>
</feature>
<feature type="domain" description="Sushi" evidence="18">
    <location>
        <begin position="255"/>
        <end position="316"/>
    </location>
</feature>
<evidence type="ECO:0000256" key="15">
    <source>
        <dbReference type="SAM" id="Phobius"/>
    </source>
</evidence>
<dbReference type="Gene3D" id="2.10.70.10">
    <property type="entry name" value="Complement Module, domain 1"/>
    <property type="match status" value="10"/>
</dbReference>
<evidence type="ECO:0000256" key="13">
    <source>
        <dbReference type="PROSITE-ProRule" id="PRU00076"/>
    </source>
</evidence>
<keyword evidence="6" id="KW-0479">Metal-binding</keyword>
<evidence type="ECO:0000256" key="10">
    <source>
        <dbReference type="ARBA" id="ARBA00022837"/>
    </source>
</evidence>
<dbReference type="SUPFAM" id="SSF56436">
    <property type="entry name" value="C-type lectin-like"/>
    <property type="match status" value="1"/>
</dbReference>
<feature type="disulfide bond" evidence="14">
    <location>
        <begin position="597"/>
        <end position="624"/>
    </location>
</feature>
<dbReference type="InterPro" id="IPR001304">
    <property type="entry name" value="C-type_lectin-like"/>
</dbReference>
<evidence type="ECO:0000256" key="3">
    <source>
        <dbReference type="ARBA" id="ARBA00022475"/>
    </source>
</evidence>
<feature type="transmembrane region" description="Helical" evidence="15">
    <location>
        <begin position="21"/>
        <end position="41"/>
    </location>
</feature>
<evidence type="ECO:0000259" key="17">
    <source>
        <dbReference type="PROSITE" id="PS50041"/>
    </source>
</evidence>
<feature type="domain" description="C-type lectin" evidence="17">
    <location>
        <begin position="36"/>
        <end position="154"/>
    </location>
</feature>
<keyword evidence="8" id="KW-0430">Lectin</keyword>
<feature type="disulfide bond" evidence="14">
    <location>
        <begin position="783"/>
        <end position="810"/>
    </location>
</feature>
<feature type="domain" description="Sushi" evidence="18">
    <location>
        <begin position="193"/>
        <end position="254"/>
    </location>
</feature>
<dbReference type="GO" id="GO:0005783">
    <property type="term" value="C:endoplasmic reticulum"/>
    <property type="evidence" value="ECO:0007669"/>
    <property type="project" value="TreeGrafter"/>
</dbReference>
<dbReference type="Proteomes" id="UP001295444">
    <property type="component" value="Chromosome 14"/>
</dbReference>
<keyword evidence="9" id="KW-0677">Repeat</keyword>
<dbReference type="GO" id="GO:0060074">
    <property type="term" value="P:synapse maturation"/>
    <property type="evidence" value="ECO:0007669"/>
    <property type="project" value="TreeGrafter"/>
</dbReference>
<dbReference type="SMART" id="SM00034">
    <property type="entry name" value="CLECT"/>
    <property type="match status" value="1"/>
</dbReference>
<keyword evidence="12 13" id="KW-1015">Disulfide bond</keyword>
<evidence type="ECO:0000256" key="8">
    <source>
        <dbReference type="ARBA" id="ARBA00022734"/>
    </source>
</evidence>
<feature type="domain" description="Sushi" evidence="18">
    <location>
        <begin position="379"/>
        <end position="440"/>
    </location>
</feature>
<feature type="disulfide bond" evidence="14">
    <location>
        <begin position="287"/>
        <end position="314"/>
    </location>
</feature>
<dbReference type="FunFam" id="3.10.100.10:FF:000007">
    <property type="entry name" value="L-selectin"/>
    <property type="match status" value="1"/>
</dbReference>
<evidence type="ECO:0000256" key="11">
    <source>
        <dbReference type="ARBA" id="ARBA00022889"/>
    </source>
</evidence>
<keyword evidence="4 13" id="KW-0245">EGF-like domain</keyword>
<dbReference type="PROSITE" id="PS50041">
    <property type="entry name" value="C_TYPE_LECTIN_2"/>
    <property type="match status" value="1"/>
</dbReference>
<dbReference type="CDD" id="cd00054">
    <property type="entry name" value="EGF_CA"/>
    <property type="match status" value="1"/>
</dbReference>
<dbReference type="GO" id="GO:0030246">
    <property type="term" value="F:carbohydrate binding"/>
    <property type="evidence" value="ECO:0007669"/>
    <property type="project" value="UniProtKB-KW"/>
</dbReference>
<evidence type="ECO:0000256" key="4">
    <source>
        <dbReference type="ARBA" id="ARBA00022536"/>
    </source>
</evidence>
<dbReference type="InterPro" id="IPR033991">
    <property type="entry name" value="Selectin_CTLD"/>
</dbReference>
<dbReference type="InterPro" id="IPR035976">
    <property type="entry name" value="Sushi/SCR/CCP_sf"/>
</dbReference>
<dbReference type="PRINTS" id="PR00343">
    <property type="entry name" value="SELECTIN"/>
</dbReference>
<evidence type="ECO:0000259" key="18">
    <source>
        <dbReference type="PROSITE" id="PS50923"/>
    </source>
</evidence>
<keyword evidence="11" id="KW-0130">Cell adhesion</keyword>
<feature type="disulfide bond" evidence="14">
    <location>
        <begin position="721"/>
        <end position="748"/>
    </location>
</feature>
<feature type="domain" description="Sushi" evidence="18">
    <location>
        <begin position="441"/>
        <end position="502"/>
    </location>
</feature>
<dbReference type="InterPro" id="IPR000436">
    <property type="entry name" value="Sushi_SCR_CCP_dom"/>
</dbReference>
<dbReference type="InterPro" id="IPR016186">
    <property type="entry name" value="C-type_lectin-like/link_sf"/>
</dbReference>
<dbReference type="FunFam" id="2.10.70.10:FF:000001">
    <property type="entry name" value="Selectin P"/>
    <property type="match status" value="10"/>
</dbReference>
<keyword evidence="20" id="KW-1185">Reference proteome</keyword>
<dbReference type="Pfam" id="PF00084">
    <property type="entry name" value="Sushi"/>
    <property type="match status" value="10"/>
</dbReference>
<feature type="domain" description="Sushi" evidence="18">
    <location>
        <begin position="689"/>
        <end position="750"/>
    </location>
</feature>
<dbReference type="AlphaFoldDB" id="A0AAD1TQN5"/>
<comment type="subcellular location">
    <subcellularLocation>
        <location evidence="1">Cell membrane</location>
        <topology evidence="1">Single-pass type I membrane protein</topology>
    </subcellularLocation>
</comment>
<dbReference type="InterPro" id="IPR051277">
    <property type="entry name" value="SEZ6_CSMD_C4BPB_Regulators"/>
</dbReference>
<evidence type="ECO:0000256" key="9">
    <source>
        <dbReference type="ARBA" id="ARBA00022737"/>
    </source>
</evidence>
<dbReference type="PROSITE" id="PS00022">
    <property type="entry name" value="EGF_1"/>
    <property type="match status" value="1"/>
</dbReference>
<keyword evidence="10" id="KW-0106">Calcium</keyword>
<dbReference type="GO" id="GO:0090036">
    <property type="term" value="P:regulation of protein kinase C signaling"/>
    <property type="evidence" value="ECO:0007669"/>
    <property type="project" value="TreeGrafter"/>
</dbReference>
<evidence type="ECO:0000256" key="5">
    <source>
        <dbReference type="ARBA" id="ARBA00022659"/>
    </source>
</evidence>
<dbReference type="PANTHER" id="PTHR45656:SF2">
    <property type="entry name" value="SEIZURE 6-LIKE PROTEIN 2"/>
    <property type="match status" value="1"/>
</dbReference>
<evidence type="ECO:0000256" key="7">
    <source>
        <dbReference type="ARBA" id="ARBA00022729"/>
    </source>
</evidence>
<keyword evidence="3" id="KW-1003">Cell membrane</keyword>
<dbReference type="SUPFAM" id="SSF57535">
    <property type="entry name" value="Complement control module/SCR domain"/>
    <property type="match status" value="10"/>
</dbReference>
<feature type="transmembrane region" description="Helical" evidence="15">
    <location>
        <begin position="823"/>
        <end position="848"/>
    </location>
</feature>
<evidence type="ECO:0000259" key="16">
    <source>
        <dbReference type="PROSITE" id="PS50026"/>
    </source>
</evidence>
<dbReference type="PROSITE" id="PS50923">
    <property type="entry name" value="SUSHI"/>
    <property type="match status" value="10"/>
</dbReference>
<sequence>ESSKAHIFEHRASYIWKCFKLLWFAAAGCGFLQIEVSSWTYHASPIALPWNESRMWCKTKFTDLVAIQNKEEIVYLNRTFPKHNYWIGIRKINKYWTWVGTNKTLTKEEENWASGEPNNKGEQQDCVEIYIKREKDSGKWNDDPCRKQKKGLCYQANCNASSCSGHGECVETIGHHTCNCIPGFFGPACEHVVTCDSVQEVPKASVSCRHPFGQFAYSSSCLFQCDAGFQLNGSSSIECSKHGNWTYMIPQCEAVACEALKRPSDGSMACSHPFADFRYNSSCTFGCVEGFLLEGPESVLCQATGEWSNPAPTCAAVACEPLKSPSNGSMTCSNVFADFHFKSSCTFGCIEGFVLNGSESVLCQAVGEWSDPAPTCAAVACEVLKRPSNGSMTCSHPFADFHYNSSCTFRCAEGFVLEGPESVRCQATGDWSDLAPTCAAVACEALKRPSNGSMTCSQVFADFHYNSSCTFGCAEGFVLEGPESVLCQATGEWSDPAPTCAAVACESLERPSNGSMTCSHPFADYCYNSSCTFGCVKGFVLEGPESVLCQATGDWSDPAPTCAAVVCEAVKRPSNGSMTCSHVFADFHYNSSCTFSCVDGFVLEGPESVLCQASGEWSDPAPTCAAVACEALKRPSNGSLTCSNVFADFRYDSSCSFSCAEGFVLEGSETAVCQATGEWSDPAPTCAAVTCEALKRPSNGSMTCSHAFGDFRYNANCSFNCANGFVLEGSESVMCQATGEWSDPSPTCAAVLCLAPEFPSYEWVNCSHPIKNFSYTSVCIFACKPGFTLNGSHKIECTSSGVWNSSPPICQVLGNQLTFGKQLYIYLGGSVAAVVCLIGSGIAIAIMINKMKPKKKNSFLMPQKISDNTFENPTFDIS</sequence>
<keyword evidence="15" id="KW-0812">Transmembrane</keyword>
<feature type="domain" description="EGF-like" evidence="16">
    <location>
        <begin position="154"/>
        <end position="190"/>
    </location>
</feature>
<keyword evidence="5 14" id="KW-0768">Sushi</keyword>
<gene>
    <name evidence="19" type="ORF">PECUL_23A049623</name>
</gene>
<feature type="domain" description="Sushi" evidence="18">
    <location>
        <begin position="503"/>
        <end position="564"/>
    </location>
</feature>
<evidence type="ECO:0000256" key="1">
    <source>
        <dbReference type="ARBA" id="ARBA00004251"/>
    </source>
</evidence>
<dbReference type="PROSITE" id="PS50026">
    <property type="entry name" value="EGF_3"/>
    <property type="match status" value="1"/>
</dbReference>
<dbReference type="GO" id="GO:0005886">
    <property type="term" value="C:plasma membrane"/>
    <property type="evidence" value="ECO:0007669"/>
    <property type="project" value="UniProtKB-SubCell"/>
</dbReference>
<name>A0AAD1TQN5_PELCU</name>
<dbReference type="InterPro" id="IPR000742">
    <property type="entry name" value="EGF"/>
</dbReference>
<evidence type="ECO:0000313" key="20">
    <source>
        <dbReference type="Proteomes" id="UP001295444"/>
    </source>
</evidence>
<evidence type="ECO:0000256" key="14">
    <source>
        <dbReference type="PROSITE-ProRule" id="PRU00302"/>
    </source>
</evidence>
<dbReference type="Pfam" id="PF00059">
    <property type="entry name" value="Lectin_C"/>
    <property type="match status" value="1"/>
</dbReference>
<protein>
    <submittedName>
        <fullName evidence="19">P-selectin isoform X1</fullName>
    </submittedName>
</protein>
<dbReference type="PROSITE" id="PS01186">
    <property type="entry name" value="EGF_2"/>
    <property type="match status" value="1"/>
</dbReference>
<dbReference type="GO" id="GO:0043025">
    <property type="term" value="C:neuronal cell body"/>
    <property type="evidence" value="ECO:0007669"/>
    <property type="project" value="TreeGrafter"/>
</dbReference>
<dbReference type="EMBL" id="OW240925">
    <property type="protein sequence ID" value="CAH2329432.1"/>
    <property type="molecule type" value="Genomic_DNA"/>
</dbReference>
<dbReference type="InterPro" id="IPR002396">
    <property type="entry name" value="Selectin_superfamily"/>
</dbReference>
<dbReference type="PANTHER" id="PTHR45656">
    <property type="entry name" value="PROTEIN CBR-CLEC-78"/>
    <property type="match status" value="1"/>
</dbReference>
<dbReference type="SMART" id="SM00032">
    <property type="entry name" value="CCP"/>
    <property type="match status" value="10"/>
</dbReference>
<feature type="disulfide bond" evidence="14">
    <location>
        <begin position="411"/>
        <end position="438"/>
    </location>
</feature>
<comment type="similarity">
    <text evidence="2">Belongs to the selectin/LECAM family.</text>
</comment>
<dbReference type="SUPFAM" id="SSF57196">
    <property type="entry name" value="EGF/Laminin"/>
    <property type="match status" value="1"/>
</dbReference>
<dbReference type="CDD" id="cd03592">
    <property type="entry name" value="CLECT_selectins_like"/>
    <property type="match status" value="1"/>
</dbReference>
<feature type="disulfide bond" evidence="14">
    <location>
        <begin position="535"/>
        <end position="562"/>
    </location>
</feature>
<feature type="domain" description="Sushi" evidence="18">
    <location>
        <begin position="627"/>
        <end position="688"/>
    </location>
</feature>
<keyword evidence="15" id="KW-1133">Transmembrane helix</keyword>
<feature type="disulfide bond" evidence="14">
    <location>
        <begin position="225"/>
        <end position="252"/>
    </location>
</feature>
<dbReference type="Gene3D" id="3.10.100.10">
    <property type="entry name" value="Mannose-Binding Protein A, subunit A"/>
    <property type="match status" value="1"/>
</dbReference>
<dbReference type="GO" id="GO:0046872">
    <property type="term" value="F:metal ion binding"/>
    <property type="evidence" value="ECO:0007669"/>
    <property type="project" value="UniProtKB-KW"/>
</dbReference>
<evidence type="ECO:0000256" key="12">
    <source>
        <dbReference type="ARBA" id="ARBA00023157"/>
    </source>
</evidence>
<organism evidence="19 20">
    <name type="scientific">Pelobates cultripes</name>
    <name type="common">Western spadefoot toad</name>
    <dbReference type="NCBI Taxonomy" id="61616"/>
    <lineage>
        <taxon>Eukaryota</taxon>
        <taxon>Metazoa</taxon>
        <taxon>Chordata</taxon>
        <taxon>Craniata</taxon>
        <taxon>Vertebrata</taxon>
        <taxon>Euteleostomi</taxon>
        <taxon>Amphibia</taxon>
        <taxon>Batrachia</taxon>
        <taxon>Anura</taxon>
        <taxon>Pelobatoidea</taxon>
        <taxon>Pelobatidae</taxon>
        <taxon>Pelobates</taxon>
    </lineage>
</organism>
<comment type="caution">
    <text evidence="13">Lacks conserved residue(s) required for the propagation of feature annotation.</text>
</comment>
<proteinExistence type="inferred from homology"/>
<feature type="disulfide bond" evidence="14">
    <location>
        <begin position="349"/>
        <end position="376"/>
    </location>
</feature>
<feature type="domain" description="Sushi" evidence="18">
    <location>
        <begin position="317"/>
        <end position="378"/>
    </location>
</feature>
<accession>A0AAD1TQN5</accession>
<feature type="disulfide bond" evidence="14">
    <location>
        <begin position="659"/>
        <end position="686"/>
    </location>
</feature>
<dbReference type="GO" id="GO:0007155">
    <property type="term" value="P:cell adhesion"/>
    <property type="evidence" value="ECO:0007669"/>
    <property type="project" value="UniProtKB-KW"/>
</dbReference>
<evidence type="ECO:0000313" key="19">
    <source>
        <dbReference type="EMBL" id="CAH2329432.1"/>
    </source>
</evidence>
<keyword evidence="15" id="KW-0472">Membrane</keyword>
<feature type="domain" description="Sushi" evidence="18">
    <location>
        <begin position="751"/>
        <end position="812"/>
    </location>
</feature>
<evidence type="ECO:0000256" key="6">
    <source>
        <dbReference type="ARBA" id="ARBA00022723"/>
    </source>
</evidence>
<evidence type="ECO:0000256" key="2">
    <source>
        <dbReference type="ARBA" id="ARBA00007360"/>
    </source>
</evidence>
<keyword evidence="7" id="KW-0732">Signal</keyword>
<feature type="disulfide bond" evidence="13">
    <location>
        <begin position="180"/>
        <end position="189"/>
    </location>
</feature>
<feature type="disulfide bond" evidence="14">
    <location>
        <begin position="473"/>
        <end position="500"/>
    </location>
</feature>
<feature type="domain" description="Sushi" evidence="18">
    <location>
        <begin position="565"/>
        <end position="626"/>
    </location>
</feature>
<reference evidence="19" key="1">
    <citation type="submission" date="2022-03" db="EMBL/GenBank/DDBJ databases">
        <authorList>
            <person name="Alioto T."/>
            <person name="Alioto T."/>
            <person name="Gomez Garrido J."/>
        </authorList>
    </citation>
    <scope>NUCLEOTIDE SEQUENCE</scope>
</reference>
<dbReference type="CDD" id="cd00033">
    <property type="entry name" value="CCP"/>
    <property type="match status" value="10"/>
</dbReference>
<dbReference type="InterPro" id="IPR016187">
    <property type="entry name" value="CTDL_fold"/>
</dbReference>